<dbReference type="EMBL" id="JACHJB010000001">
    <property type="protein sequence ID" value="MBB6346096.1"/>
    <property type="molecule type" value="Genomic_DNA"/>
</dbReference>
<dbReference type="Proteomes" id="UP000583800">
    <property type="component" value="Unassembled WGS sequence"/>
</dbReference>
<proteinExistence type="predicted"/>
<gene>
    <name evidence="1" type="ORF">FHU36_002605</name>
</gene>
<evidence type="ECO:0000313" key="2">
    <source>
        <dbReference type="Proteomes" id="UP000583800"/>
    </source>
</evidence>
<name>A0A7X0C1P7_9ACTN</name>
<reference evidence="1 2" key="1">
    <citation type="submission" date="2020-08" db="EMBL/GenBank/DDBJ databases">
        <title>Sequencing the genomes of 1000 actinobacteria strains.</title>
        <authorList>
            <person name="Klenk H.-P."/>
        </authorList>
    </citation>
    <scope>NUCLEOTIDE SEQUENCE [LARGE SCALE GENOMIC DNA]</scope>
    <source>
        <strain evidence="1 2">DSM 45913</strain>
    </source>
</reference>
<dbReference type="AlphaFoldDB" id="A0A7X0C1P7"/>
<comment type="caution">
    <text evidence="1">The sequence shown here is derived from an EMBL/GenBank/DDBJ whole genome shotgun (WGS) entry which is preliminary data.</text>
</comment>
<dbReference type="Gene3D" id="6.20.20.10">
    <property type="match status" value="1"/>
</dbReference>
<dbReference type="RefSeq" id="WP_281394170.1">
    <property type="nucleotide sequence ID" value="NZ_JACHJB010000001.1"/>
</dbReference>
<organism evidence="1 2">
    <name type="scientific">Nonomuraea muscovyensis</name>
    <dbReference type="NCBI Taxonomy" id="1124761"/>
    <lineage>
        <taxon>Bacteria</taxon>
        <taxon>Bacillati</taxon>
        <taxon>Actinomycetota</taxon>
        <taxon>Actinomycetes</taxon>
        <taxon>Streptosporangiales</taxon>
        <taxon>Streptosporangiaceae</taxon>
        <taxon>Nonomuraea</taxon>
    </lineage>
</organism>
<accession>A0A7X0C1P7</accession>
<evidence type="ECO:0000313" key="1">
    <source>
        <dbReference type="EMBL" id="MBB6346096.1"/>
    </source>
</evidence>
<protein>
    <submittedName>
        <fullName evidence="1">DnaJ-class molecular chaperone</fullName>
    </submittedName>
</protein>
<keyword evidence="2" id="KW-1185">Reference proteome</keyword>
<sequence>MCDNNCAPKPVTCAKCKGNGENAYGGTCSVCGGVGQVIPRQAK</sequence>